<name>A0ABM9CNA0_9BACL</name>
<dbReference type="InterPro" id="IPR011761">
    <property type="entry name" value="ATP-grasp"/>
</dbReference>
<dbReference type="Gene3D" id="3.30.470.20">
    <property type="entry name" value="ATP-grasp fold, B domain"/>
    <property type="match status" value="1"/>
</dbReference>
<evidence type="ECO:0000313" key="3">
    <source>
        <dbReference type="EMBL" id="CAH1219310.1"/>
    </source>
</evidence>
<dbReference type="PROSITE" id="PS50975">
    <property type="entry name" value="ATP_GRASP"/>
    <property type="match status" value="1"/>
</dbReference>
<proteinExistence type="predicted"/>
<sequence>MTRLMGVVPTVGVMVSERAGRMEEAANGPIMLPEDAYCRNLCQSGKKLGLLVCVFDTSCFGSSTRGMTGYLLENGQWKATCIPYPHCVYDRSLCSNTEQRQRHNLILAQLQRRKPYILLNGELPGKWEVYSAMRQDDKLRPYLPPTYRFEGIHTLAHFMSDYLQGLFLKPSAGMQGRGAIRLLQTPKGWELDGRNRRNKPISCKLLRNSAPTDTDDSASAQALLVLKRFIGSSSYIVQPYLRLVDQDGKPYDIRALIQKDEHGRWSLTGSALREGIAGGITANLHGGGAARHAEDALEERFGPDKAASLLRRIRRISEHAALCLESRFGRFAELGLDFGIEPDGRLWLLEANAKPGRSSFAADRDLAKLAVERPLRYAKLIITRRYPFVQVQNLVHHHDDAAVDRFQRKYVQEVHP</sequence>
<reference evidence="3" key="1">
    <citation type="submission" date="2022-01" db="EMBL/GenBank/DDBJ databases">
        <authorList>
            <person name="Criscuolo A."/>
        </authorList>
    </citation>
    <scope>NUCLEOTIDE SEQUENCE</scope>
    <source>
        <strain evidence="3">CIP111893</strain>
    </source>
</reference>
<evidence type="ECO:0000256" key="1">
    <source>
        <dbReference type="PROSITE-ProRule" id="PRU00409"/>
    </source>
</evidence>
<gene>
    <name evidence="3" type="ORF">PAECIP111893_04541</name>
</gene>
<organism evidence="3 4">
    <name type="scientific">Paenibacillus plantiphilus</name>
    <dbReference type="NCBI Taxonomy" id="2905650"/>
    <lineage>
        <taxon>Bacteria</taxon>
        <taxon>Bacillati</taxon>
        <taxon>Bacillota</taxon>
        <taxon>Bacilli</taxon>
        <taxon>Bacillales</taxon>
        <taxon>Paenibacillaceae</taxon>
        <taxon>Paenibacillus</taxon>
    </lineage>
</organism>
<evidence type="ECO:0000313" key="4">
    <source>
        <dbReference type="Proteomes" id="UP000838686"/>
    </source>
</evidence>
<dbReference type="Pfam" id="PF14398">
    <property type="entry name" value="ATPgrasp_YheCD"/>
    <property type="match status" value="1"/>
</dbReference>
<keyword evidence="1" id="KW-0067">ATP-binding</keyword>
<protein>
    <recommendedName>
        <fullName evidence="2">ATP-grasp domain-containing protein</fullName>
    </recommendedName>
</protein>
<keyword evidence="4" id="KW-1185">Reference proteome</keyword>
<dbReference type="Proteomes" id="UP000838686">
    <property type="component" value="Unassembled WGS sequence"/>
</dbReference>
<dbReference type="SUPFAM" id="SSF56059">
    <property type="entry name" value="Glutathione synthetase ATP-binding domain-like"/>
    <property type="match status" value="1"/>
</dbReference>
<dbReference type="InterPro" id="IPR026838">
    <property type="entry name" value="YheC/D"/>
</dbReference>
<accession>A0ABM9CNA0</accession>
<dbReference type="RefSeq" id="WP_236345020.1">
    <property type="nucleotide sequence ID" value="NZ_CAKMMF010000032.1"/>
</dbReference>
<feature type="domain" description="ATP-grasp" evidence="2">
    <location>
        <begin position="133"/>
        <end position="382"/>
    </location>
</feature>
<dbReference type="EMBL" id="CAKMMF010000032">
    <property type="protein sequence ID" value="CAH1219310.1"/>
    <property type="molecule type" value="Genomic_DNA"/>
</dbReference>
<comment type="caution">
    <text evidence="3">The sequence shown here is derived from an EMBL/GenBank/DDBJ whole genome shotgun (WGS) entry which is preliminary data.</text>
</comment>
<keyword evidence="1" id="KW-0547">Nucleotide-binding</keyword>
<evidence type="ECO:0000259" key="2">
    <source>
        <dbReference type="PROSITE" id="PS50975"/>
    </source>
</evidence>